<evidence type="ECO:0008006" key="4">
    <source>
        <dbReference type="Google" id="ProtNLM"/>
    </source>
</evidence>
<feature type="signal peptide" evidence="1">
    <location>
        <begin position="1"/>
        <end position="22"/>
    </location>
</feature>
<dbReference type="Proteomes" id="UP001501725">
    <property type="component" value="Unassembled WGS sequence"/>
</dbReference>
<protein>
    <recommendedName>
        <fullName evidence="4">Cytochrome c domain-containing protein</fullName>
    </recommendedName>
</protein>
<feature type="chain" id="PRO_5047398458" description="Cytochrome c domain-containing protein" evidence="1">
    <location>
        <begin position="23"/>
        <end position="125"/>
    </location>
</feature>
<sequence>MHYKALLTTLGLAALAAFSACSYDKEELANPNACNTAGTTYRQHILPVLQNSCYSCHSSAAAAQHGRNISLEGYSQVQPWVLNGKLLAAINHAPTAPAMPQGGPKLDNCTLARFSAWVGAGAPDN</sequence>
<keyword evidence="3" id="KW-1185">Reference proteome</keyword>
<dbReference type="RefSeq" id="WP_345254952.1">
    <property type="nucleotide sequence ID" value="NZ_BAABGY010000006.1"/>
</dbReference>
<gene>
    <name evidence="2" type="ORF">GCM10023184_16270</name>
</gene>
<evidence type="ECO:0000313" key="3">
    <source>
        <dbReference type="Proteomes" id="UP001501725"/>
    </source>
</evidence>
<accession>A0ABP8GMX3</accession>
<evidence type="ECO:0000313" key="2">
    <source>
        <dbReference type="EMBL" id="GAA4327178.1"/>
    </source>
</evidence>
<reference evidence="3" key="1">
    <citation type="journal article" date="2019" name="Int. J. Syst. Evol. Microbiol.">
        <title>The Global Catalogue of Microorganisms (GCM) 10K type strain sequencing project: providing services to taxonomists for standard genome sequencing and annotation.</title>
        <authorList>
            <consortium name="The Broad Institute Genomics Platform"/>
            <consortium name="The Broad Institute Genome Sequencing Center for Infectious Disease"/>
            <person name="Wu L."/>
            <person name="Ma J."/>
        </authorList>
    </citation>
    <scope>NUCLEOTIDE SEQUENCE [LARGE SCALE GENOMIC DNA]</scope>
    <source>
        <strain evidence="3">JCM 17919</strain>
    </source>
</reference>
<dbReference type="EMBL" id="BAABGY010000006">
    <property type="protein sequence ID" value="GAA4327178.1"/>
    <property type="molecule type" value="Genomic_DNA"/>
</dbReference>
<dbReference type="PROSITE" id="PS51257">
    <property type="entry name" value="PROKAR_LIPOPROTEIN"/>
    <property type="match status" value="1"/>
</dbReference>
<comment type="caution">
    <text evidence="2">The sequence shown here is derived from an EMBL/GenBank/DDBJ whole genome shotgun (WGS) entry which is preliminary data.</text>
</comment>
<organism evidence="2 3">
    <name type="scientific">Flaviaesturariibacter amylovorans</name>
    <dbReference type="NCBI Taxonomy" id="1084520"/>
    <lineage>
        <taxon>Bacteria</taxon>
        <taxon>Pseudomonadati</taxon>
        <taxon>Bacteroidota</taxon>
        <taxon>Chitinophagia</taxon>
        <taxon>Chitinophagales</taxon>
        <taxon>Chitinophagaceae</taxon>
        <taxon>Flaviaestuariibacter</taxon>
    </lineage>
</organism>
<evidence type="ECO:0000256" key="1">
    <source>
        <dbReference type="SAM" id="SignalP"/>
    </source>
</evidence>
<proteinExistence type="predicted"/>
<name>A0ABP8GMX3_9BACT</name>
<keyword evidence="1" id="KW-0732">Signal</keyword>